<dbReference type="GO" id="GO:0016020">
    <property type="term" value="C:membrane"/>
    <property type="evidence" value="ECO:0007669"/>
    <property type="project" value="TreeGrafter"/>
</dbReference>
<protein>
    <recommendedName>
        <fullName evidence="7">Beta-hexosaminidase</fullName>
        <ecNumber evidence="7">3.2.1.52</ecNumber>
    </recommendedName>
</protein>
<feature type="signal peptide" evidence="9">
    <location>
        <begin position="1"/>
        <end position="19"/>
    </location>
</feature>
<evidence type="ECO:0000313" key="13">
    <source>
        <dbReference type="Proteomes" id="UP000245383"/>
    </source>
</evidence>
<evidence type="ECO:0000256" key="5">
    <source>
        <dbReference type="ARBA" id="ARBA00023180"/>
    </source>
</evidence>
<gene>
    <name evidence="12" type="ORF">BB561_002273</name>
</gene>
<name>A0A2T9YR20_9FUNG</name>
<feature type="domain" description="Beta-hexosaminidase eukaryotic type N-terminal" evidence="11">
    <location>
        <begin position="20"/>
        <end position="138"/>
    </location>
</feature>
<dbReference type="PRINTS" id="PR00738">
    <property type="entry name" value="GLHYDRLASE20"/>
</dbReference>
<dbReference type="InterPro" id="IPR029018">
    <property type="entry name" value="Hex-like_dom2"/>
</dbReference>
<dbReference type="GO" id="GO:0030203">
    <property type="term" value="P:glycosaminoglycan metabolic process"/>
    <property type="evidence" value="ECO:0007669"/>
    <property type="project" value="TreeGrafter"/>
</dbReference>
<organism evidence="12 13">
    <name type="scientific">Smittium simulii</name>
    <dbReference type="NCBI Taxonomy" id="133385"/>
    <lineage>
        <taxon>Eukaryota</taxon>
        <taxon>Fungi</taxon>
        <taxon>Fungi incertae sedis</taxon>
        <taxon>Zoopagomycota</taxon>
        <taxon>Kickxellomycotina</taxon>
        <taxon>Harpellomycetes</taxon>
        <taxon>Harpellales</taxon>
        <taxon>Legeriomycetaceae</taxon>
        <taxon>Smittium</taxon>
    </lineage>
</organism>
<dbReference type="OrthoDB" id="428480at2759"/>
<proteinExistence type="inferred from homology"/>
<dbReference type="InterPro" id="IPR029019">
    <property type="entry name" value="HEX_eukaryotic_N"/>
</dbReference>
<dbReference type="Pfam" id="PF14845">
    <property type="entry name" value="Glycohydro_20b2"/>
    <property type="match status" value="1"/>
</dbReference>
<dbReference type="Proteomes" id="UP000245383">
    <property type="component" value="Unassembled WGS sequence"/>
</dbReference>
<dbReference type="Pfam" id="PF00728">
    <property type="entry name" value="Glyco_hydro_20"/>
    <property type="match status" value="1"/>
</dbReference>
<evidence type="ECO:0000256" key="3">
    <source>
        <dbReference type="ARBA" id="ARBA00022729"/>
    </source>
</evidence>
<dbReference type="GO" id="GO:0005975">
    <property type="term" value="P:carbohydrate metabolic process"/>
    <property type="evidence" value="ECO:0007669"/>
    <property type="project" value="InterPro"/>
</dbReference>
<dbReference type="PANTHER" id="PTHR22600">
    <property type="entry name" value="BETA-HEXOSAMINIDASE"/>
    <property type="match status" value="1"/>
</dbReference>
<dbReference type="SUPFAM" id="SSF55545">
    <property type="entry name" value="beta-N-acetylhexosaminidase-like domain"/>
    <property type="match status" value="1"/>
</dbReference>
<evidence type="ECO:0000256" key="8">
    <source>
        <dbReference type="PIRSR" id="PIRSR001093-1"/>
    </source>
</evidence>
<accession>A0A2T9YR20</accession>
<dbReference type="GO" id="GO:0004563">
    <property type="term" value="F:beta-N-acetylhexosaminidase activity"/>
    <property type="evidence" value="ECO:0007669"/>
    <property type="project" value="UniProtKB-EC"/>
</dbReference>
<evidence type="ECO:0000259" key="11">
    <source>
        <dbReference type="Pfam" id="PF14845"/>
    </source>
</evidence>
<dbReference type="SUPFAM" id="SSF51445">
    <property type="entry name" value="(Trans)glycosidases"/>
    <property type="match status" value="1"/>
</dbReference>
<dbReference type="FunFam" id="3.20.20.80:FF:000063">
    <property type="entry name" value="Beta-hexosaminidase"/>
    <property type="match status" value="1"/>
</dbReference>
<evidence type="ECO:0000256" key="6">
    <source>
        <dbReference type="ARBA" id="ARBA00023295"/>
    </source>
</evidence>
<dbReference type="PANTHER" id="PTHR22600:SF26">
    <property type="entry name" value="BETA-N-ACETYLHEXOSAMINIDASE"/>
    <property type="match status" value="1"/>
</dbReference>
<keyword evidence="13" id="KW-1185">Reference proteome</keyword>
<keyword evidence="5" id="KW-0325">Glycoprotein</keyword>
<dbReference type="EC" id="3.2.1.52" evidence="7"/>
<dbReference type="InterPro" id="IPR017853">
    <property type="entry name" value="GH"/>
</dbReference>
<dbReference type="Gene3D" id="3.30.379.10">
    <property type="entry name" value="Chitobiase/beta-hexosaminidase domain 2-like"/>
    <property type="match status" value="1"/>
</dbReference>
<evidence type="ECO:0000256" key="7">
    <source>
        <dbReference type="PIRNR" id="PIRNR001093"/>
    </source>
</evidence>
<dbReference type="CDD" id="cd06562">
    <property type="entry name" value="GH20_HexA_HexB-like"/>
    <property type="match status" value="1"/>
</dbReference>
<dbReference type="InterPro" id="IPR015883">
    <property type="entry name" value="Glyco_hydro_20_cat"/>
</dbReference>
<evidence type="ECO:0000313" key="12">
    <source>
        <dbReference type="EMBL" id="PVU94772.1"/>
    </source>
</evidence>
<sequence>MYKLKFLVSGFLVAHQALALWPAPHSMETGNSHLAVDVEKIAYNICSASNQILENAVKRYSELICKEKFSPPLDYNITAIKTSGSFSTLDISVENASSELSIDTDESYSLNISDDGYASLLSKTVYGAIRGLETFSQLVLYNDNHHVIKNAPVSITDKPEFAHRGILLDTSRNYYSISSIKRTLDAMAYTKMNVLHWHIVDSQSWPVESKFDPELQAKGAYSKDMVYSHSDVTDIINYSKNLGIRVIPEFDMPGHTYIVGMNRPDLMSCMDTQPLWDTHAAEPPSGQLNIAKPEALKYAEDIVREYSELFTDNVFNVGGDEVNRKCWTEDQFVIKHLKDNPKETVETLIEKFYKHIYKTIDDVKKTPMCWEETLLHTNFTLPKNSIVQAWIEEESVPKIVDMGYRVVASPYTSSYLDCGHGAWLGNMPKGNSWCDPFKTWMRIYTYDPYVNITDSAKQDLVIGGEVALWSEQADDIVVDKLLWPRAAAAGELYWSGPYQPGTSTPRDLNEASIRIAEHRFRLVARGINAEPTQPLWCIRNPGRCNLPPAAPKSS</sequence>
<dbReference type="InterPro" id="IPR025705">
    <property type="entry name" value="Beta_hexosaminidase_sua/sub"/>
</dbReference>
<evidence type="ECO:0000256" key="1">
    <source>
        <dbReference type="ARBA" id="ARBA00001231"/>
    </source>
</evidence>
<reference evidence="12 13" key="1">
    <citation type="journal article" date="2018" name="MBio">
        <title>Comparative Genomics Reveals the Core Gene Toolbox for the Fungus-Insect Symbiosis.</title>
        <authorList>
            <person name="Wang Y."/>
            <person name="Stata M."/>
            <person name="Wang W."/>
            <person name="Stajich J.E."/>
            <person name="White M.M."/>
            <person name="Moncalvo J.M."/>
        </authorList>
    </citation>
    <scope>NUCLEOTIDE SEQUENCE [LARGE SCALE GENOMIC DNA]</scope>
    <source>
        <strain evidence="12 13">SWE-8-4</strain>
    </source>
</reference>
<evidence type="ECO:0000256" key="2">
    <source>
        <dbReference type="ARBA" id="ARBA00006285"/>
    </source>
</evidence>
<feature type="chain" id="PRO_5015663155" description="Beta-hexosaminidase" evidence="9">
    <location>
        <begin position="20"/>
        <end position="554"/>
    </location>
</feature>
<evidence type="ECO:0000256" key="9">
    <source>
        <dbReference type="SAM" id="SignalP"/>
    </source>
</evidence>
<dbReference type="EMBL" id="MBFR01000075">
    <property type="protein sequence ID" value="PVU94772.1"/>
    <property type="molecule type" value="Genomic_DNA"/>
</dbReference>
<evidence type="ECO:0000259" key="10">
    <source>
        <dbReference type="Pfam" id="PF00728"/>
    </source>
</evidence>
<keyword evidence="6 7" id="KW-0326">Glycosidase</keyword>
<comment type="caution">
    <text evidence="12">The sequence shown here is derived from an EMBL/GenBank/DDBJ whole genome shotgun (WGS) entry which is preliminary data.</text>
</comment>
<feature type="domain" description="Glycoside hydrolase family 20 catalytic" evidence="10">
    <location>
        <begin position="161"/>
        <end position="496"/>
    </location>
</feature>
<dbReference type="AlphaFoldDB" id="A0A2T9YR20"/>
<dbReference type="PIRSF" id="PIRSF001093">
    <property type="entry name" value="B-hxosamndse_ab_euk"/>
    <property type="match status" value="1"/>
</dbReference>
<evidence type="ECO:0000256" key="4">
    <source>
        <dbReference type="ARBA" id="ARBA00022801"/>
    </source>
</evidence>
<comment type="similarity">
    <text evidence="2 7">Belongs to the glycosyl hydrolase 20 family.</text>
</comment>
<comment type="catalytic activity">
    <reaction evidence="1 7">
        <text>Hydrolysis of terminal non-reducing N-acetyl-D-hexosamine residues in N-acetyl-beta-D-hexosaminides.</text>
        <dbReference type="EC" id="3.2.1.52"/>
    </reaction>
</comment>
<keyword evidence="3 9" id="KW-0732">Signal</keyword>
<dbReference type="STRING" id="133385.A0A2T9YR20"/>
<dbReference type="Gene3D" id="3.20.20.80">
    <property type="entry name" value="Glycosidases"/>
    <property type="match status" value="1"/>
</dbReference>
<feature type="active site" description="Proton donor" evidence="8">
    <location>
        <position position="321"/>
    </location>
</feature>
<keyword evidence="4 7" id="KW-0378">Hydrolase</keyword>